<proteinExistence type="predicted"/>
<organism evidence="1 2">
    <name type="scientific">Brevibacterium otitidis</name>
    <dbReference type="NCBI Taxonomy" id="53364"/>
    <lineage>
        <taxon>Bacteria</taxon>
        <taxon>Bacillati</taxon>
        <taxon>Actinomycetota</taxon>
        <taxon>Actinomycetes</taxon>
        <taxon>Micrococcales</taxon>
        <taxon>Brevibacteriaceae</taxon>
        <taxon>Brevibacterium</taxon>
    </lineage>
</organism>
<accession>A0ABV5X1V7</accession>
<evidence type="ECO:0000313" key="2">
    <source>
        <dbReference type="Proteomes" id="UP001589707"/>
    </source>
</evidence>
<dbReference type="EMBL" id="JBHMAU010000052">
    <property type="protein sequence ID" value="MFB9776410.1"/>
    <property type="molecule type" value="Genomic_DNA"/>
</dbReference>
<keyword evidence="2" id="KW-1185">Reference proteome</keyword>
<reference evidence="1 2" key="1">
    <citation type="submission" date="2024-09" db="EMBL/GenBank/DDBJ databases">
        <authorList>
            <person name="Sun Q."/>
            <person name="Mori K."/>
        </authorList>
    </citation>
    <scope>NUCLEOTIDE SEQUENCE [LARGE SCALE GENOMIC DNA]</scope>
    <source>
        <strain evidence="1 2">JCM 11683</strain>
    </source>
</reference>
<sequence>MTLVDAPSAGRPACLRWRKHRWICRESACPVVTFLEQNTQVAAPRGLLT</sequence>
<protein>
    <submittedName>
        <fullName evidence="1">ISL3 family transposase</fullName>
    </submittedName>
</protein>
<name>A0ABV5X1V7_9MICO</name>
<gene>
    <name evidence="1" type="ORF">ACFFN1_08330</name>
</gene>
<evidence type="ECO:0000313" key="1">
    <source>
        <dbReference type="EMBL" id="MFB9776410.1"/>
    </source>
</evidence>
<dbReference type="Proteomes" id="UP001589707">
    <property type="component" value="Unassembled WGS sequence"/>
</dbReference>
<comment type="caution">
    <text evidence="1">The sequence shown here is derived from an EMBL/GenBank/DDBJ whole genome shotgun (WGS) entry which is preliminary data.</text>
</comment>
<feature type="non-terminal residue" evidence="1">
    <location>
        <position position="49"/>
    </location>
</feature>